<proteinExistence type="predicted"/>
<sequence length="1176" mass="127099">MSLMDVRSPAERLAELTATDPELQALRPDPDVTARVRRPDLSYQQVITTVLDGYAARPALGRRGYEVIQDEAGRAQRSHLAGFDTITYGTLHDRVQRLAAAWRHDPRYRVDPGDFVCVLGFTSTDYVTVDLAAAYALAVSVPLQATLAAANLGDILTDTAPTLLAAELADLTLAATLAGAHASVRTVLALGFDARVDEDRERLAAAAAELASNGSAARLVTLDQVLADAAGLPAWEPLPAAGAGADRMTLLIHSSGSTGTPKGVIITERTTKAQWDPGERPAPVIRLAFAPLNHMAGRNVVYSALARGGRVNFTAASDLSTVFEDIRLTRPTEVLAFPRILELIHHHFVRQVVRRTADGLDVDVARAEVMRLMRAEFLGDRVCTIGGAGAPVTPEVGRFTEECFGVRLGGGYGSTEAGTMAVKGRVLRPPVLDYRLREVPELGYLLTDKPYPRGEFCVRSERATPGYFKRPEATAALFDADGFLCTGDIVEERGPDQIEWIGRRNDVLKLSQSEFVAVGALATTFENGSPVIDQIFVYGSSSRSFVLAVVVPNADVVRDRLGGGATEAAVRDLIRAELRAVASKEDLRTFEVPRDFLVEHEPFTHENGLLSSVHKRMRPALEAKYRARLEELYTELERRQTEDLVALRDLDGTTSVLDRVARALEVALGVTGLDPAAELGFVDLGGDSLGAATFAAMLADIFGVTVPVSAILSPAGGPRSWAALIESALDPSVTRLATFERVHGPGARRLRATDLGLAAFLPAGTLANAPVEPPPAVSTCVLLTGATGFLGRFLCLDWLERLAVTGGTLVCLVRATDEAAARRRLAAVFDTDPDLRRRFAALSDARLEVVVGDVAQPWLGLTEQEFDRLARDVDRIVHPGALVNHVLPYEDLFGPNVAGTAELVRLALTRRQKRFDFVSSAATTYLIDQDPSADDADSVPDETAPLLDEIDLDRFRMGYGVSKWAAEQVLLQAHREFGLPVNIFRGDMMLAHQRYRGQINVPDVFTRLLTSVVLTGLAPASFYRSGATAQAHYDGLPVDFVAAAIAGIGAQPNDGFGCYHVMNHHADDGISLDTFVEWIVEAGYPVERVPDYGVWLDRFETKLKALPEAKRQHSSLSVLASLRTPRPVEPMPGTERFQAAVGTLPTGPAVPGLTRDFLRKCLTDMAHLGLIPPLPA</sequence>
<keyword evidence="4" id="KW-0067">ATP-binding</keyword>
<keyword evidence="1" id="KW-0596">Phosphopantetheine</keyword>
<dbReference type="GO" id="GO:0031177">
    <property type="term" value="F:phosphopantetheine binding"/>
    <property type="evidence" value="ECO:0007669"/>
    <property type="project" value="InterPro"/>
</dbReference>
<evidence type="ECO:0000256" key="1">
    <source>
        <dbReference type="ARBA" id="ARBA00022450"/>
    </source>
</evidence>
<dbReference type="GO" id="GO:0005524">
    <property type="term" value="F:ATP binding"/>
    <property type="evidence" value="ECO:0007669"/>
    <property type="project" value="UniProtKB-KW"/>
</dbReference>
<dbReference type="AlphaFoldDB" id="E3J9G9"/>
<dbReference type="KEGG" id="fri:FraEuI1c_5345"/>
<dbReference type="InterPro" id="IPR010080">
    <property type="entry name" value="Thioester_reductase-like_dom"/>
</dbReference>
<evidence type="ECO:0000256" key="2">
    <source>
        <dbReference type="ARBA" id="ARBA00022553"/>
    </source>
</evidence>
<dbReference type="Gene3D" id="1.10.1200.10">
    <property type="entry name" value="ACP-like"/>
    <property type="match status" value="1"/>
</dbReference>
<dbReference type="Pfam" id="PF00501">
    <property type="entry name" value="AMP-binding"/>
    <property type="match status" value="1"/>
</dbReference>
<dbReference type="eggNOG" id="COG1022">
    <property type="taxonomic scope" value="Bacteria"/>
</dbReference>
<evidence type="ECO:0000259" key="5">
    <source>
        <dbReference type="PROSITE" id="PS50075"/>
    </source>
</evidence>
<dbReference type="EMBL" id="CP002299">
    <property type="protein sequence ID" value="ADP83333.1"/>
    <property type="molecule type" value="Genomic_DNA"/>
</dbReference>
<dbReference type="InterPro" id="IPR009081">
    <property type="entry name" value="PP-bd_ACP"/>
</dbReference>
<dbReference type="CDD" id="cd05235">
    <property type="entry name" value="SDR_e1"/>
    <property type="match status" value="1"/>
</dbReference>
<dbReference type="SUPFAM" id="SSF56801">
    <property type="entry name" value="Acetyl-CoA synthetase-like"/>
    <property type="match status" value="1"/>
</dbReference>
<dbReference type="InterPro" id="IPR013120">
    <property type="entry name" value="FAR_NAD-bd"/>
</dbReference>
<dbReference type="SUPFAM" id="SSF47336">
    <property type="entry name" value="ACP-like"/>
    <property type="match status" value="1"/>
</dbReference>
<dbReference type="STRING" id="298654.FraEuI1c_5345"/>
<reference evidence="6 7" key="1">
    <citation type="submission" date="2010-10" db="EMBL/GenBank/DDBJ databases">
        <title>Complete sequence of Frankia sp. EuI1c.</title>
        <authorList>
            <consortium name="US DOE Joint Genome Institute"/>
            <person name="Lucas S."/>
            <person name="Copeland A."/>
            <person name="Lapidus A."/>
            <person name="Cheng J.-F."/>
            <person name="Bruce D."/>
            <person name="Goodwin L."/>
            <person name="Pitluck S."/>
            <person name="Chertkov O."/>
            <person name="Detter J.C."/>
            <person name="Han C."/>
            <person name="Tapia R."/>
            <person name="Land M."/>
            <person name="Hauser L."/>
            <person name="Jeffries C."/>
            <person name="Kyrpides N."/>
            <person name="Ivanova N."/>
            <person name="Mikhailova N."/>
            <person name="Beauchemin N."/>
            <person name="Sen A."/>
            <person name="Sur S.A."/>
            <person name="Gtari M."/>
            <person name="Wall L."/>
            <person name="Tisa L."/>
            <person name="Woyke T."/>
        </authorList>
    </citation>
    <scope>NUCLEOTIDE SEQUENCE [LARGE SCALE GENOMIC DNA]</scope>
    <source>
        <strain evidence="7">DSM 45817 / CECT 9037 / EuI1c</strain>
    </source>
</reference>
<dbReference type="HOGENOM" id="CLU_009549_0_0_11"/>
<dbReference type="Proteomes" id="UP000002484">
    <property type="component" value="Chromosome"/>
</dbReference>
<dbReference type="PROSITE" id="PS00455">
    <property type="entry name" value="AMP_BINDING"/>
    <property type="match status" value="1"/>
</dbReference>
<dbReference type="NCBIfam" id="NF041592">
    <property type="entry name" value="carboxyl_red"/>
    <property type="match status" value="1"/>
</dbReference>
<dbReference type="PANTHER" id="PTHR43272">
    <property type="entry name" value="LONG-CHAIN-FATTY-ACID--COA LIGASE"/>
    <property type="match status" value="1"/>
</dbReference>
<dbReference type="InterPro" id="IPR020806">
    <property type="entry name" value="PKS_PP-bd"/>
</dbReference>
<keyword evidence="3" id="KW-0547">Nucleotide-binding</keyword>
<dbReference type="GO" id="GO:0050661">
    <property type="term" value="F:NADP binding"/>
    <property type="evidence" value="ECO:0007669"/>
    <property type="project" value="InterPro"/>
</dbReference>
<organism evidence="6 7">
    <name type="scientific">Pseudofrankia inefficax (strain DSM 45817 / CECT 9037 / DDB 130130 / EuI1c)</name>
    <name type="common">Frankia inefficax</name>
    <dbReference type="NCBI Taxonomy" id="298654"/>
    <lineage>
        <taxon>Bacteria</taxon>
        <taxon>Bacillati</taxon>
        <taxon>Actinomycetota</taxon>
        <taxon>Actinomycetes</taxon>
        <taxon>Frankiales</taxon>
        <taxon>Frankiaceae</taxon>
        <taxon>Pseudofrankia</taxon>
    </lineage>
</organism>
<dbReference type="eggNOG" id="COG3320">
    <property type="taxonomic scope" value="Bacteria"/>
</dbReference>
<dbReference type="PROSITE" id="PS50075">
    <property type="entry name" value="CARRIER"/>
    <property type="match status" value="1"/>
</dbReference>
<dbReference type="Pfam" id="PF00550">
    <property type="entry name" value="PP-binding"/>
    <property type="match status" value="1"/>
</dbReference>
<dbReference type="Pfam" id="PF07993">
    <property type="entry name" value="NAD_binding_4"/>
    <property type="match status" value="1"/>
</dbReference>
<keyword evidence="2" id="KW-0597">Phosphoprotein</keyword>
<evidence type="ECO:0000256" key="4">
    <source>
        <dbReference type="ARBA" id="ARBA00022840"/>
    </source>
</evidence>
<dbReference type="InterPro" id="IPR036736">
    <property type="entry name" value="ACP-like_sf"/>
</dbReference>
<dbReference type="NCBIfam" id="TIGR01746">
    <property type="entry name" value="Thioester-redct"/>
    <property type="match status" value="1"/>
</dbReference>
<dbReference type="GO" id="GO:0016020">
    <property type="term" value="C:membrane"/>
    <property type="evidence" value="ECO:0007669"/>
    <property type="project" value="TreeGrafter"/>
</dbReference>
<feature type="domain" description="Carrier" evidence="5">
    <location>
        <begin position="654"/>
        <end position="729"/>
    </location>
</feature>
<dbReference type="InParanoid" id="E3J9G9"/>
<keyword evidence="7" id="KW-1185">Reference proteome</keyword>
<dbReference type="GO" id="GO:0004467">
    <property type="term" value="F:long-chain fatty acid-CoA ligase activity"/>
    <property type="evidence" value="ECO:0007669"/>
    <property type="project" value="TreeGrafter"/>
</dbReference>
<dbReference type="InterPro" id="IPR046407">
    <property type="entry name" value="CAR"/>
</dbReference>
<dbReference type="RefSeq" id="WP_013426451.1">
    <property type="nucleotide sequence ID" value="NC_014666.1"/>
</dbReference>
<dbReference type="Gene3D" id="3.40.50.720">
    <property type="entry name" value="NAD(P)-binding Rossmann-like Domain"/>
    <property type="match status" value="1"/>
</dbReference>
<evidence type="ECO:0000313" key="7">
    <source>
        <dbReference type="Proteomes" id="UP000002484"/>
    </source>
</evidence>
<dbReference type="GO" id="GO:0016620">
    <property type="term" value="F:oxidoreductase activity, acting on the aldehyde or oxo group of donors, NAD or NADP as acceptor"/>
    <property type="evidence" value="ECO:0007669"/>
    <property type="project" value="InterPro"/>
</dbReference>
<evidence type="ECO:0000313" key="6">
    <source>
        <dbReference type="EMBL" id="ADP83333.1"/>
    </source>
</evidence>
<evidence type="ECO:0000256" key="3">
    <source>
        <dbReference type="ARBA" id="ARBA00022741"/>
    </source>
</evidence>
<dbReference type="OrthoDB" id="2472181at2"/>
<name>E3J9G9_PSEI1</name>
<gene>
    <name evidence="6" type="ordered locus">FraEuI1c_5345</name>
</gene>
<dbReference type="SMART" id="SM00823">
    <property type="entry name" value="PKS_PP"/>
    <property type="match status" value="1"/>
</dbReference>
<dbReference type="Gene3D" id="3.40.50.12780">
    <property type="entry name" value="N-terminal domain of ligase-like"/>
    <property type="match status" value="1"/>
</dbReference>
<dbReference type="InterPro" id="IPR020845">
    <property type="entry name" value="AMP-binding_CS"/>
</dbReference>
<dbReference type="InterPro" id="IPR042099">
    <property type="entry name" value="ANL_N_sf"/>
</dbReference>
<dbReference type="InterPro" id="IPR000873">
    <property type="entry name" value="AMP-dep_synth/lig_dom"/>
</dbReference>
<protein>
    <submittedName>
        <fullName evidence="6">Thioester reductase domain protein</fullName>
    </submittedName>
</protein>
<dbReference type="SUPFAM" id="SSF51735">
    <property type="entry name" value="NAD(P)-binding Rossmann-fold domains"/>
    <property type="match status" value="1"/>
</dbReference>
<dbReference type="PANTHER" id="PTHR43272:SF33">
    <property type="entry name" value="AMP-BINDING DOMAIN-CONTAINING PROTEIN-RELATED"/>
    <property type="match status" value="1"/>
</dbReference>
<accession>E3J9G9</accession>
<dbReference type="InterPro" id="IPR036291">
    <property type="entry name" value="NAD(P)-bd_dom_sf"/>
</dbReference>